<feature type="domain" description="RNA-binding S4" evidence="2">
    <location>
        <begin position="184"/>
        <end position="244"/>
    </location>
</feature>
<dbReference type="Pfam" id="PF21278">
    <property type="entry name" value="YlmH_1st"/>
    <property type="match status" value="1"/>
</dbReference>
<sequence>MVNENIAQHFRPDEAPFIDQMMGLISAASSQYRPVLTDFLNPRQLYILQTLVNQHDQLKMQSSGGYAGAEMQRSLIYPDYFQPTIADFKLQLIEINYPVKFVGLHHRQIMGSLLGSGIKRETFGDILNEDDHWQFFVKIELTDYIGAQVDRIGRTHVQLMTVNWDQIVHPSDDWETFETTVSSLRLDVIISSAFNYSRNRSKELIEHGMVRVNWEELDRPDYELAIHDQVSVRHAGRIKLNALQGKNKKQKLRITLMVINA</sequence>
<dbReference type="PANTHER" id="PTHR13633">
    <property type="entry name" value="MITOCHONDRIAL TRANSCRIPTION RESCUE FACTOR 1"/>
    <property type="match status" value="1"/>
</dbReference>
<dbReference type="Pfam" id="PF17774">
    <property type="entry name" value="YlmH_RBD"/>
    <property type="match status" value="1"/>
</dbReference>
<dbReference type="Gene3D" id="3.10.290.10">
    <property type="entry name" value="RNA-binding S4 domain"/>
    <property type="match status" value="1"/>
</dbReference>
<dbReference type="CDD" id="cd00165">
    <property type="entry name" value="S4"/>
    <property type="match status" value="1"/>
</dbReference>
<dbReference type="PANTHER" id="PTHR13633:SF3">
    <property type="entry name" value="MITOCHONDRIAL TRANSCRIPTION RESCUE FACTOR 1"/>
    <property type="match status" value="1"/>
</dbReference>
<reference evidence="3" key="1">
    <citation type="journal article" date="2021" name="PeerJ">
        <title>Extensive microbial diversity within the chicken gut microbiome revealed by metagenomics and culture.</title>
        <authorList>
            <person name="Gilroy R."/>
            <person name="Ravi A."/>
            <person name="Getino M."/>
            <person name="Pursley I."/>
            <person name="Horton D.L."/>
            <person name="Alikhan N.F."/>
            <person name="Baker D."/>
            <person name="Gharbi K."/>
            <person name="Hall N."/>
            <person name="Watson M."/>
            <person name="Adriaenssens E.M."/>
            <person name="Foster-Nyarko E."/>
            <person name="Jarju S."/>
            <person name="Secka A."/>
            <person name="Antonio M."/>
            <person name="Oren A."/>
            <person name="Chaudhuri R.R."/>
            <person name="La Ragione R."/>
            <person name="Hildebrand F."/>
            <person name="Pallen M.J."/>
        </authorList>
    </citation>
    <scope>NUCLEOTIDE SEQUENCE</scope>
    <source>
        <strain evidence="3">ChiSxjej3B15-572</strain>
    </source>
</reference>
<protein>
    <submittedName>
        <fullName evidence="3">RNA-binding protein</fullName>
    </submittedName>
</protein>
<dbReference type="Gene3D" id="3.30.70.330">
    <property type="match status" value="1"/>
</dbReference>
<dbReference type="Proteomes" id="UP000824231">
    <property type="component" value="Unassembled WGS sequence"/>
</dbReference>
<dbReference type="InterPro" id="IPR012677">
    <property type="entry name" value="Nucleotide-bd_a/b_plait_sf"/>
</dbReference>
<dbReference type="InterPro" id="IPR036986">
    <property type="entry name" value="S4_RNA-bd_sf"/>
</dbReference>
<dbReference type="InterPro" id="IPR048443">
    <property type="entry name" value="RqcP2_N"/>
</dbReference>
<dbReference type="GO" id="GO:0003723">
    <property type="term" value="F:RNA binding"/>
    <property type="evidence" value="ECO:0007669"/>
    <property type="project" value="UniProtKB-KW"/>
</dbReference>
<evidence type="ECO:0000313" key="4">
    <source>
        <dbReference type="Proteomes" id="UP000824231"/>
    </source>
</evidence>
<accession>A0A9D1VJG3</accession>
<dbReference type="InterPro" id="IPR002942">
    <property type="entry name" value="S4_RNA-bd"/>
</dbReference>
<evidence type="ECO:0000259" key="2">
    <source>
        <dbReference type="SMART" id="SM00363"/>
    </source>
</evidence>
<name>A0A9D1VJG3_9LACO</name>
<reference evidence="3" key="2">
    <citation type="submission" date="2021-04" db="EMBL/GenBank/DDBJ databases">
        <authorList>
            <person name="Gilroy R."/>
        </authorList>
    </citation>
    <scope>NUCLEOTIDE SEQUENCE</scope>
    <source>
        <strain evidence="3">ChiSxjej3B15-572</strain>
    </source>
</reference>
<dbReference type="SUPFAM" id="SSF55174">
    <property type="entry name" value="Alpha-L RNA-binding motif"/>
    <property type="match status" value="1"/>
</dbReference>
<evidence type="ECO:0000313" key="3">
    <source>
        <dbReference type="EMBL" id="HIX35983.1"/>
    </source>
</evidence>
<dbReference type="InterPro" id="IPR040591">
    <property type="entry name" value="RqcP2_RBD"/>
</dbReference>
<dbReference type="AlphaFoldDB" id="A0A9D1VJG3"/>
<dbReference type="Pfam" id="PF01479">
    <property type="entry name" value="S4"/>
    <property type="match status" value="1"/>
</dbReference>
<comment type="caution">
    <text evidence="3">The sequence shown here is derived from an EMBL/GenBank/DDBJ whole genome shotgun (WGS) entry which is preliminary data.</text>
</comment>
<proteinExistence type="predicted"/>
<dbReference type="SMART" id="SM00363">
    <property type="entry name" value="S4"/>
    <property type="match status" value="1"/>
</dbReference>
<dbReference type="PROSITE" id="PS50889">
    <property type="entry name" value="S4"/>
    <property type="match status" value="1"/>
</dbReference>
<dbReference type="Gene3D" id="3.30.1370.160">
    <property type="match status" value="1"/>
</dbReference>
<keyword evidence="1" id="KW-0694">RNA-binding</keyword>
<evidence type="ECO:0000256" key="1">
    <source>
        <dbReference type="PROSITE-ProRule" id="PRU00182"/>
    </source>
</evidence>
<gene>
    <name evidence="3" type="ORF">H9856_06295</name>
</gene>
<dbReference type="EMBL" id="DXFH01000025">
    <property type="protein sequence ID" value="HIX35983.1"/>
    <property type="molecule type" value="Genomic_DNA"/>
</dbReference>
<organism evidence="3 4">
    <name type="scientific">Candidatus Limosilactobacillus merdigallinarum</name>
    <dbReference type="NCBI Taxonomy" id="2838652"/>
    <lineage>
        <taxon>Bacteria</taxon>
        <taxon>Bacillati</taxon>
        <taxon>Bacillota</taxon>
        <taxon>Bacilli</taxon>
        <taxon>Lactobacillales</taxon>
        <taxon>Lactobacillaceae</taxon>
        <taxon>Limosilactobacillus</taxon>
    </lineage>
</organism>